<proteinExistence type="predicted"/>
<evidence type="ECO:0000313" key="1">
    <source>
        <dbReference type="EMBL" id="SEL89227.1"/>
    </source>
</evidence>
<dbReference type="Proteomes" id="UP000198916">
    <property type="component" value="Unassembled WGS sequence"/>
</dbReference>
<accession>A0A1H7TZ17</accession>
<evidence type="ECO:0000313" key="2">
    <source>
        <dbReference type="Proteomes" id="UP000198916"/>
    </source>
</evidence>
<gene>
    <name evidence="1" type="ORF">SAMN05421740_112140</name>
</gene>
<sequence>MMSYSTNNTYGVLSSALDGTIVNHIYTYIIDILDRFKVTTEENENAITNKLCISLNFNRGDLPFFFHHQNLEDEHTNTSTDFAAFGIFGFDETSPALIKFEAKRLNCKLPTKREREYVIGEYELSIRKKNSGGIERFKNGRHGKDVTHAALIGYIQTDSPSIWLEKVNGWIQDEIKSSSDPSLRWNDNDILKADSNSGRVASFTSQSIRLSGDELIMKHIWVDFANLE</sequence>
<protein>
    <submittedName>
        <fullName evidence="1">Uncharacterized protein</fullName>
    </submittedName>
</protein>
<dbReference type="EMBL" id="FNZR01000012">
    <property type="protein sequence ID" value="SEL89227.1"/>
    <property type="molecule type" value="Genomic_DNA"/>
</dbReference>
<dbReference type="AlphaFoldDB" id="A0A1H7TZ17"/>
<name>A0A1H7TZ17_9SPHI</name>
<organism evidence="1 2">
    <name type="scientific">Parapedobacter koreensis</name>
    <dbReference type="NCBI Taxonomy" id="332977"/>
    <lineage>
        <taxon>Bacteria</taxon>
        <taxon>Pseudomonadati</taxon>
        <taxon>Bacteroidota</taxon>
        <taxon>Sphingobacteriia</taxon>
        <taxon>Sphingobacteriales</taxon>
        <taxon>Sphingobacteriaceae</taxon>
        <taxon>Parapedobacter</taxon>
    </lineage>
</organism>
<keyword evidence="2" id="KW-1185">Reference proteome</keyword>
<reference evidence="2" key="1">
    <citation type="submission" date="2016-10" db="EMBL/GenBank/DDBJ databases">
        <authorList>
            <person name="Varghese N."/>
            <person name="Submissions S."/>
        </authorList>
    </citation>
    <scope>NUCLEOTIDE SEQUENCE [LARGE SCALE GENOMIC DNA]</scope>
    <source>
        <strain evidence="2">Jip14</strain>
    </source>
</reference>
<dbReference type="RefSeq" id="WP_218145490.1">
    <property type="nucleotide sequence ID" value="NZ_FNZR01000012.1"/>
</dbReference>